<dbReference type="EMBL" id="OZ034813">
    <property type="protein sequence ID" value="CAL1352616.1"/>
    <property type="molecule type" value="Genomic_DNA"/>
</dbReference>
<organism evidence="1 2">
    <name type="scientific">Linum trigynum</name>
    <dbReference type="NCBI Taxonomy" id="586398"/>
    <lineage>
        <taxon>Eukaryota</taxon>
        <taxon>Viridiplantae</taxon>
        <taxon>Streptophyta</taxon>
        <taxon>Embryophyta</taxon>
        <taxon>Tracheophyta</taxon>
        <taxon>Spermatophyta</taxon>
        <taxon>Magnoliopsida</taxon>
        <taxon>eudicotyledons</taxon>
        <taxon>Gunneridae</taxon>
        <taxon>Pentapetalae</taxon>
        <taxon>rosids</taxon>
        <taxon>fabids</taxon>
        <taxon>Malpighiales</taxon>
        <taxon>Linaceae</taxon>
        <taxon>Linum</taxon>
    </lineage>
</organism>
<protein>
    <submittedName>
        <fullName evidence="1">Uncharacterized protein</fullName>
    </submittedName>
</protein>
<accession>A0AAV2C8W5</accession>
<evidence type="ECO:0000313" key="1">
    <source>
        <dbReference type="EMBL" id="CAL1352616.1"/>
    </source>
</evidence>
<evidence type="ECO:0000313" key="2">
    <source>
        <dbReference type="Proteomes" id="UP001497516"/>
    </source>
</evidence>
<name>A0AAV2C8W5_9ROSI</name>
<keyword evidence="2" id="KW-1185">Reference proteome</keyword>
<gene>
    <name evidence="1" type="ORF">LTRI10_LOCUS575</name>
</gene>
<dbReference type="Proteomes" id="UP001497516">
    <property type="component" value="Chromosome 1"/>
</dbReference>
<reference evidence="1 2" key="1">
    <citation type="submission" date="2024-04" db="EMBL/GenBank/DDBJ databases">
        <authorList>
            <person name="Fracassetti M."/>
        </authorList>
    </citation>
    <scope>NUCLEOTIDE SEQUENCE [LARGE SCALE GENOMIC DNA]</scope>
</reference>
<proteinExistence type="predicted"/>
<dbReference type="AlphaFoldDB" id="A0AAV2C8W5"/>
<sequence>MIGGDHAVKFRKLRNLKHLNLKHPGRDATLSAYVWSANELMSVSPGLPELTINIGKPHKSGEVGLGVMAIDRRRRIRPELKRVKVNQFDGTRLEMAFVRSIVGASPALDKMEIEFSAGHGIEDQWSISQELLHLTRASPTARITIK</sequence>